<organism evidence="3 4">
    <name type="scientific">Ampelomyces quisqualis</name>
    <name type="common">Powdery mildew agent</name>
    <dbReference type="NCBI Taxonomy" id="50730"/>
    <lineage>
        <taxon>Eukaryota</taxon>
        <taxon>Fungi</taxon>
        <taxon>Dikarya</taxon>
        <taxon>Ascomycota</taxon>
        <taxon>Pezizomycotina</taxon>
        <taxon>Dothideomycetes</taxon>
        <taxon>Pleosporomycetidae</taxon>
        <taxon>Pleosporales</taxon>
        <taxon>Pleosporineae</taxon>
        <taxon>Phaeosphaeriaceae</taxon>
        <taxon>Ampelomyces</taxon>
    </lineage>
</organism>
<feature type="region of interest" description="Disordered" evidence="1">
    <location>
        <begin position="437"/>
        <end position="457"/>
    </location>
</feature>
<feature type="compositionally biased region" description="Polar residues" evidence="1">
    <location>
        <begin position="413"/>
        <end position="430"/>
    </location>
</feature>
<evidence type="ECO:0000256" key="2">
    <source>
        <dbReference type="SAM" id="Phobius"/>
    </source>
</evidence>
<feature type="compositionally biased region" description="Polar residues" evidence="1">
    <location>
        <begin position="443"/>
        <end position="457"/>
    </location>
</feature>
<feature type="compositionally biased region" description="Polar residues" evidence="1">
    <location>
        <begin position="291"/>
        <end position="308"/>
    </location>
</feature>
<gene>
    <name evidence="3" type="ORF">BDU57DRAFT_128516</name>
</gene>
<keyword evidence="2" id="KW-1133">Transmembrane helix</keyword>
<feature type="region of interest" description="Disordered" evidence="1">
    <location>
        <begin position="413"/>
        <end position="432"/>
    </location>
</feature>
<feature type="compositionally biased region" description="Low complexity" evidence="1">
    <location>
        <begin position="260"/>
        <end position="290"/>
    </location>
</feature>
<feature type="region of interest" description="Disordered" evidence="1">
    <location>
        <begin position="493"/>
        <end position="540"/>
    </location>
</feature>
<feature type="compositionally biased region" description="Polar residues" evidence="1">
    <location>
        <begin position="524"/>
        <end position="540"/>
    </location>
</feature>
<sequence length="540" mass="55390">MDSIAIASQTRRADTRHRRWAQTKRPDKRQTHQLNKNNGRPNGPQDTPSSAPQKEQETRPPAMTSDHRLYHRRQAGAATEVLVVSVEVVATVDTSRNPGGQQTKTHGESAAPTVGVAAVDLPIPGVVPGVIPGVVPGFVPGLVPSAVDNVDSVAAPVVSAIKNPADALTPPAVPPPAVPVPAGPSLPQVPTVPAAPTVALPVVPAVPPFPTDLTVPAYPFATAASVVVAQISSNVAPSPAPTSVPSNSAVSASPSAAVDSISKSSSVGSSALPSASSRSFSSDSDETASSRTPSATSYQSPDTTTYNNGPGGVVPANTADPAQNTAAVGSGKSGPTTPLQMPQVVGSVVGSLAGAALILAIVLLLLKRHKRQRRGVLQLTNDETSERAAPMSQDPSRNNRISAAFLNRFSGMSKSTTETNTSSGERSFQRVSGRKLPSAFSEGMTSDQFSRGGTVSGSSFYHDDQGTYGGPALSKEFGKEIVGSPAAAGAAAMNIRPGPGRTPVIRHADDHYANPFADPPPSPSLQSADNSRSSKFTENV</sequence>
<feature type="region of interest" description="Disordered" evidence="1">
    <location>
        <begin position="1"/>
        <end position="66"/>
    </location>
</feature>
<feature type="transmembrane region" description="Helical" evidence="2">
    <location>
        <begin position="344"/>
        <end position="366"/>
    </location>
</feature>
<keyword evidence="2" id="KW-0472">Membrane</keyword>
<dbReference type="OrthoDB" id="5421784at2759"/>
<evidence type="ECO:0000313" key="4">
    <source>
        <dbReference type="Proteomes" id="UP000800096"/>
    </source>
</evidence>
<feature type="region of interest" description="Disordered" evidence="1">
    <location>
        <begin position="260"/>
        <end position="337"/>
    </location>
</feature>
<reference evidence="3" key="1">
    <citation type="journal article" date="2020" name="Stud. Mycol.">
        <title>101 Dothideomycetes genomes: a test case for predicting lifestyles and emergence of pathogens.</title>
        <authorList>
            <person name="Haridas S."/>
            <person name="Albert R."/>
            <person name="Binder M."/>
            <person name="Bloem J."/>
            <person name="Labutti K."/>
            <person name="Salamov A."/>
            <person name="Andreopoulos B."/>
            <person name="Baker S."/>
            <person name="Barry K."/>
            <person name="Bills G."/>
            <person name="Bluhm B."/>
            <person name="Cannon C."/>
            <person name="Castanera R."/>
            <person name="Culley D."/>
            <person name="Daum C."/>
            <person name="Ezra D."/>
            <person name="Gonzalez J."/>
            <person name="Henrissat B."/>
            <person name="Kuo A."/>
            <person name="Liang C."/>
            <person name="Lipzen A."/>
            <person name="Lutzoni F."/>
            <person name="Magnuson J."/>
            <person name="Mondo S."/>
            <person name="Nolan M."/>
            <person name="Ohm R."/>
            <person name="Pangilinan J."/>
            <person name="Park H.-J."/>
            <person name="Ramirez L."/>
            <person name="Alfaro M."/>
            <person name="Sun H."/>
            <person name="Tritt A."/>
            <person name="Yoshinaga Y."/>
            <person name="Zwiers L.-H."/>
            <person name="Turgeon B."/>
            <person name="Goodwin S."/>
            <person name="Spatafora J."/>
            <person name="Crous P."/>
            <person name="Grigoriev I."/>
        </authorList>
    </citation>
    <scope>NUCLEOTIDE SEQUENCE</scope>
    <source>
        <strain evidence="3">HMLAC05119</strain>
    </source>
</reference>
<dbReference type="AlphaFoldDB" id="A0A6A5QWS6"/>
<protein>
    <submittedName>
        <fullName evidence="3">Uncharacterized protein</fullName>
    </submittedName>
</protein>
<accession>A0A6A5QWS6</accession>
<name>A0A6A5QWS6_AMPQU</name>
<dbReference type="Proteomes" id="UP000800096">
    <property type="component" value="Unassembled WGS sequence"/>
</dbReference>
<proteinExistence type="predicted"/>
<keyword evidence="4" id="KW-1185">Reference proteome</keyword>
<feature type="compositionally biased region" description="Polar residues" evidence="1">
    <location>
        <begin position="320"/>
        <end position="337"/>
    </location>
</feature>
<evidence type="ECO:0000313" key="3">
    <source>
        <dbReference type="EMBL" id="KAF1919064.1"/>
    </source>
</evidence>
<feature type="compositionally biased region" description="Polar residues" evidence="1">
    <location>
        <begin position="32"/>
        <end position="53"/>
    </location>
</feature>
<feature type="compositionally biased region" description="Polar residues" evidence="1">
    <location>
        <begin position="1"/>
        <end position="10"/>
    </location>
</feature>
<evidence type="ECO:0000256" key="1">
    <source>
        <dbReference type="SAM" id="MobiDB-lite"/>
    </source>
</evidence>
<dbReference type="EMBL" id="ML979133">
    <property type="protein sequence ID" value="KAF1919064.1"/>
    <property type="molecule type" value="Genomic_DNA"/>
</dbReference>
<keyword evidence="2" id="KW-0812">Transmembrane</keyword>